<dbReference type="AlphaFoldDB" id="A0A9P5XR01"/>
<feature type="transmembrane region" description="Helical" evidence="1">
    <location>
        <begin position="207"/>
        <end position="227"/>
    </location>
</feature>
<reference evidence="3" key="1">
    <citation type="submission" date="2020-11" db="EMBL/GenBank/DDBJ databases">
        <authorList>
            <consortium name="DOE Joint Genome Institute"/>
            <person name="Ahrendt S."/>
            <person name="Riley R."/>
            <person name="Andreopoulos W."/>
            <person name="Labutti K."/>
            <person name="Pangilinan J."/>
            <person name="Ruiz-Duenas F.J."/>
            <person name="Barrasa J.M."/>
            <person name="Sanchez-Garcia M."/>
            <person name="Camarero S."/>
            <person name="Miyauchi S."/>
            <person name="Serrano A."/>
            <person name="Linde D."/>
            <person name="Babiker R."/>
            <person name="Drula E."/>
            <person name="Ayuso-Fernandez I."/>
            <person name="Pacheco R."/>
            <person name="Padilla G."/>
            <person name="Ferreira P."/>
            <person name="Barriuso J."/>
            <person name="Kellner H."/>
            <person name="Castanera R."/>
            <person name="Alfaro M."/>
            <person name="Ramirez L."/>
            <person name="Pisabarro A.G."/>
            <person name="Kuo A."/>
            <person name="Tritt A."/>
            <person name="Lipzen A."/>
            <person name="He G."/>
            <person name="Yan M."/>
            <person name="Ng V."/>
            <person name="Cullen D."/>
            <person name="Martin F."/>
            <person name="Rosso M.-N."/>
            <person name="Henrissat B."/>
            <person name="Hibbett D."/>
            <person name="Martinez A.T."/>
            <person name="Grigoriev I.V."/>
        </authorList>
    </citation>
    <scope>NUCLEOTIDE SEQUENCE</scope>
    <source>
        <strain evidence="3">MF-IS2</strain>
    </source>
</reference>
<evidence type="ECO:0000313" key="4">
    <source>
        <dbReference type="Proteomes" id="UP000807342"/>
    </source>
</evidence>
<feature type="domain" description="DUF6534" evidence="2">
    <location>
        <begin position="145"/>
        <end position="230"/>
    </location>
</feature>
<feature type="transmembrane region" description="Helical" evidence="1">
    <location>
        <begin position="34"/>
        <end position="59"/>
    </location>
</feature>
<comment type="caution">
    <text evidence="3">The sequence shown here is derived from an EMBL/GenBank/DDBJ whole genome shotgun (WGS) entry which is preliminary data.</text>
</comment>
<evidence type="ECO:0000313" key="3">
    <source>
        <dbReference type="EMBL" id="KAF9453736.1"/>
    </source>
</evidence>
<dbReference type="InterPro" id="IPR045339">
    <property type="entry name" value="DUF6534"/>
</dbReference>
<feature type="transmembrane region" description="Helical" evidence="1">
    <location>
        <begin position="179"/>
        <end position="201"/>
    </location>
</feature>
<gene>
    <name evidence="3" type="ORF">P691DRAFT_658088</name>
</gene>
<keyword evidence="1" id="KW-1133">Transmembrane helix</keyword>
<dbReference type="OrthoDB" id="3203775at2759"/>
<dbReference type="Proteomes" id="UP000807342">
    <property type="component" value="Unassembled WGS sequence"/>
</dbReference>
<evidence type="ECO:0000256" key="1">
    <source>
        <dbReference type="SAM" id="Phobius"/>
    </source>
</evidence>
<dbReference type="Pfam" id="PF20152">
    <property type="entry name" value="DUF6534"/>
    <property type="match status" value="1"/>
</dbReference>
<keyword evidence="1" id="KW-0812">Transmembrane</keyword>
<dbReference type="PANTHER" id="PTHR40465">
    <property type="entry name" value="CHROMOSOME 1, WHOLE GENOME SHOTGUN SEQUENCE"/>
    <property type="match status" value="1"/>
</dbReference>
<keyword evidence="4" id="KW-1185">Reference proteome</keyword>
<dbReference type="PANTHER" id="PTHR40465:SF1">
    <property type="entry name" value="DUF6534 DOMAIN-CONTAINING PROTEIN"/>
    <property type="match status" value="1"/>
</dbReference>
<organism evidence="3 4">
    <name type="scientific">Macrolepiota fuliginosa MF-IS2</name>
    <dbReference type="NCBI Taxonomy" id="1400762"/>
    <lineage>
        <taxon>Eukaryota</taxon>
        <taxon>Fungi</taxon>
        <taxon>Dikarya</taxon>
        <taxon>Basidiomycota</taxon>
        <taxon>Agaricomycotina</taxon>
        <taxon>Agaricomycetes</taxon>
        <taxon>Agaricomycetidae</taxon>
        <taxon>Agaricales</taxon>
        <taxon>Agaricineae</taxon>
        <taxon>Agaricaceae</taxon>
        <taxon>Macrolepiota</taxon>
    </lineage>
</organism>
<name>A0A9P5XR01_9AGAR</name>
<feature type="transmembrane region" description="Helical" evidence="1">
    <location>
        <begin position="102"/>
        <end position="123"/>
    </location>
</feature>
<dbReference type="EMBL" id="MU151059">
    <property type="protein sequence ID" value="KAF9453736.1"/>
    <property type="molecule type" value="Genomic_DNA"/>
</dbReference>
<feature type="transmembrane region" description="Helical" evidence="1">
    <location>
        <begin position="135"/>
        <end position="158"/>
    </location>
</feature>
<feature type="transmembrane region" description="Helical" evidence="1">
    <location>
        <begin position="71"/>
        <end position="90"/>
    </location>
</feature>
<protein>
    <recommendedName>
        <fullName evidence="2">DUF6534 domain-containing protein</fullName>
    </recommendedName>
</protein>
<keyword evidence="1" id="KW-0472">Membrane</keyword>
<evidence type="ECO:0000259" key="2">
    <source>
        <dbReference type="Pfam" id="PF20152"/>
    </source>
</evidence>
<accession>A0A9P5XR01</accession>
<proteinExistence type="predicted"/>
<sequence>LIGTFLNLMVYTLVLGQAYEYYTNRVRAKKDKLVIKLGIVLNLLSDTVGSAAACVLIFLYTVPYWAQKNQWPLIVILFTTTLNALVVQCFMVHRYFKMSRNFFVTVLLILFFSSMFRNGVASARHPSLVKRYKQIRYIGVGLSGAVLADIGITIALLWQLRRFSECSKATAGLLQRISVVVIKTGTVTSLFAAASLVAYLVRPESQVSVTLLLLLGRVYTSTMLFTLNSHEKILGDVRIRTDYVSSMGAPRKASILFPPSFRDTDGFIFHRGFNLPRS</sequence>
<feature type="non-terminal residue" evidence="3">
    <location>
        <position position="1"/>
    </location>
</feature>